<reference evidence="1 2" key="1">
    <citation type="journal article" date="2014" name="Genome Announc.">
        <title>Genome Sequences of Three Novel Bacillus cereus Bacteriophages.</title>
        <authorList>
            <person name="Grose J.H."/>
            <person name="Jensen J.D."/>
            <person name="Merrill B.D."/>
            <person name="Fisher J.N."/>
            <person name="Burnett S.H."/>
            <person name="Breakwell D.P."/>
        </authorList>
    </citation>
    <scope>NUCLEOTIDE SEQUENCE [LARGE SCALE GENOMIC DNA]</scope>
</reference>
<sequence length="173" mass="19673">MKMAKTGGKGINSKNKGAEYERKIAKALGSWWGEQFQRTPASGGLQWKKDNRVTGDIVTPPESVFPFTIECKKREGWSLEQFLKNTGEMEEWWTQCIRDAAKIDKKPMVIFSKNFDTDYVLMDLEDFSALTLGKEPFNHFAVSKVGLEPRVICELDKLIANVSKEDVIKAYSL</sequence>
<evidence type="ECO:0000313" key="2">
    <source>
        <dbReference type="Proteomes" id="UP000015093"/>
    </source>
</evidence>
<protein>
    <submittedName>
        <fullName evidence="1">Resolvase</fullName>
    </submittedName>
</protein>
<dbReference type="RefSeq" id="YP_009216139.1">
    <property type="nucleotide sequence ID" value="NC_028983.1"/>
</dbReference>
<dbReference type="Pfam" id="PF24608">
    <property type="entry name" value="PDDEXK_15"/>
    <property type="match status" value="1"/>
</dbReference>
<evidence type="ECO:0000313" key="1">
    <source>
        <dbReference type="EMBL" id="AGR47038.1"/>
    </source>
</evidence>
<dbReference type="GeneID" id="26642487"/>
<dbReference type="Proteomes" id="UP000015093">
    <property type="component" value="Segment"/>
</dbReference>
<accession>S5M963</accession>
<dbReference type="KEGG" id="vg:26642487"/>
<keyword evidence="2" id="KW-1185">Reference proteome</keyword>
<organism evidence="1 2">
    <name type="scientific">Bacillus phage Shanette</name>
    <dbReference type="NCBI Taxonomy" id="1296656"/>
    <lineage>
        <taxon>Viruses</taxon>
        <taxon>Duplodnaviria</taxon>
        <taxon>Heunggongvirae</taxon>
        <taxon>Uroviricota</taxon>
        <taxon>Caudoviricetes</taxon>
        <taxon>Herelleviridae</taxon>
        <taxon>Spounavirinae</taxon>
        <taxon>Siminovitchvirus</taxon>
        <taxon>Siminovitchvirus shanette</taxon>
    </lineage>
</organism>
<proteinExistence type="predicted"/>
<dbReference type="EMBL" id="KC595513">
    <property type="protein sequence ID" value="AGR47038.1"/>
    <property type="molecule type" value="Genomic_DNA"/>
</dbReference>
<name>S5M963_9CAUD</name>
<gene>
    <name evidence="1" type="ORF">SHANETTE_144</name>
</gene>
<dbReference type="InterPro" id="IPR056931">
    <property type="entry name" value="D14-like"/>
</dbReference>